<dbReference type="InterPro" id="IPR021109">
    <property type="entry name" value="Peptidase_aspartic_dom_sf"/>
</dbReference>
<feature type="region of interest" description="Disordered" evidence="8">
    <location>
        <begin position="1283"/>
        <end position="1311"/>
    </location>
</feature>
<keyword evidence="6" id="KW-0378">Hydrolase</keyword>
<accession>A0A7D9ITJ0</accession>
<dbReference type="SUPFAM" id="SSF53098">
    <property type="entry name" value="Ribonuclease H-like"/>
    <property type="match status" value="1"/>
</dbReference>
<dbReference type="InterPro" id="IPR050951">
    <property type="entry name" value="Retrovirus_Pol_polyprotein"/>
</dbReference>
<feature type="region of interest" description="Disordered" evidence="8">
    <location>
        <begin position="1179"/>
        <end position="1198"/>
    </location>
</feature>
<dbReference type="GO" id="GO:0004519">
    <property type="term" value="F:endonuclease activity"/>
    <property type="evidence" value="ECO:0007669"/>
    <property type="project" value="UniProtKB-KW"/>
</dbReference>
<organism evidence="9 10">
    <name type="scientific">Paramuricea clavata</name>
    <name type="common">Red gorgonian</name>
    <name type="synonym">Violescent sea-whip</name>
    <dbReference type="NCBI Taxonomy" id="317549"/>
    <lineage>
        <taxon>Eukaryota</taxon>
        <taxon>Metazoa</taxon>
        <taxon>Cnidaria</taxon>
        <taxon>Anthozoa</taxon>
        <taxon>Octocorallia</taxon>
        <taxon>Malacalcyonacea</taxon>
        <taxon>Plexauridae</taxon>
        <taxon>Paramuricea</taxon>
    </lineage>
</organism>
<feature type="region of interest" description="Disordered" evidence="8">
    <location>
        <begin position="275"/>
        <end position="296"/>
    </location>
</feature>
<evidence type="ECO:0000256" key="6">
    <source>
        <dbReference type="ARBA" id="ARBA00022801"/>
    </source>
</evidence>
<keyword evidence="10" id="KW-1185">Reference proteome</keyword>
<evidence type="ECO:0000256" key="5">
    <source>
        <dbReference type="ARBA" id="ARBA00022759"/>
    </source>
</evidence>
<dbReference type="FunFam" id="3.10.20.370:FF:000001">
    <property type="entry name" value="Retrovirus-related Pol polyprotein from transposon 17.6-like protein"/>
    <property type="match status" value="1"/>
</dbReference>
<dbReference type="CDD" id="cd05481">
    <property type="entry name" value="retropepsin_like_LTR_1"/>
    <property type="match status" value="1"/>
</dbReference>
<dbReference type="CDD" id="cd01647">
    <property type="entry name" value="RT_LTR"/>
    <property type="match status" value="1"/>
</dbReference>
<reference evidence="9" key="1">
    <citation type="submission" date="2020-04" db="EMBL/GenBank/DDBJ databases">
        <authorList>
            <person name="Alioto T."/>
            <person name="Alioto T."/>
            <person name="Gomez Garrido J."/>
        </authorList>
    </citation>
    <scope>NUCLEOTIDE SEQUENCE</scope>
    <source>
        <strain evidence="9">A484AB</strain>
    </source>
</reference>
<dbReference type="FunFam" id="3.10.10.10:FF:000003">
    <property type="entry name" value="Retrovirus-related Pol polyprotein from transposon 297-like Protein"/>
    <property type="match status" value="1"/>
</dbReference>
<dbReference type="PANTHER" id="PTHR37984:SF5">
    <property type="entry name" value="PROTEIN NYNRIN-LIKE"/>
    <property type="match status" value="1"/>
</dbReference>
<dbReference type="Gene3D" id="3.30.70.270">
    <property type="match status" value="2"/>
</dbReference>
<dbReference type="GO" id="GO:0016787">
    <property type="term" value="F:hydrolase activity"/>
    <property type="evidence" value="ECO:0007669"/>
    <property type="project" value="UniProtKB-KW"/>
</dbReference>
<dbReference type="InterPro" id="IPR041588">
    <property type="entry name" value="Integrase_H2C2"/>
</dbReference>
<dbReference type="InterPro" id="IPR036397">
    <property type="entry name" value="RNaseH_sf"/>
</dbReference>
<dbReference type="InterPro" id="IPR012337">
    <property type="entry name" value="RNaseH-like_sf"/>
</dbReference>
<dbReference type="InterPro" id="IPR000477">
    <property type="entry name" value="RT_dom"/>
</dbReference>
<evidence type="ECO:0000256" key="7">
    <source>
        <dbReference type="ARBA" id="ARBA00022918"/>
    </source>
</evidence>
<sequence length="1311" mass="149390">MDKLQPPPPFSFEGNVSHGWKIWEKHFNFYLTATESDSKSDKVKTSILLTCIGPKRREIYETFTFSQETDKLKLKVVLEKFSAYCNPRKNITILRHQFFTYSQHEGQSFNDFVIELKKRASECEFETLADSLIKDMIVCGVADQSLRERLLRDADLTLAKAIDAGIAAEETKRHAKELEKHQQSSDIHQVYHSKERKLKESSRAPDDVIKKCKFCNGSHQRGNCPAYGKRCRTCNRKNHFAVCCSQKSVKCVTEQDKSSDDDFFIDMVKVTDTNQNLSTEGDGENTPIPKSMPTNASPNVFTVNNTKSDWSVTLGVNGTDVNFKIDTGAQCNVIPKRLLSNLSPRPKLKTANVQLSAYNGTTIPVAGKCIAQVKHRRQTIPILFMVVDSDSVPILGLNTCDKLNLIKQVYQISEEVQSHTPIEEEFSDCFGEIGCLKRTHHIELRDDVKPVIIPVRQVPFALKPKLKEELQRMVELNVIEPVENPTEWVNALVIVSKPNGKLRICLDPRPLNKAIKRQHHRLPTTEEIISEMSGARYFSKLDAASGYWQIKVDEDSADLLTFGTPFGRFRFKRLPFGIHSASEVFQAEVASIIADLQGCANSQDDIIVWGTTKQEHDLRLRDVLTRIRVSGLKLNRSKCVFAVESLTFLGHTLSANGVKPDLSKVEAIVNMPIPESKGDLQRFLGMVNYLGKFVPNLSQTTTPLREMLKKDVHFDLQQPQLDAIQELKRLVTSPPCLKFYDPNLPTRLKPDASADGLGALLEQNHGSDDSPQWFPIAYASRALLPYERNYAQIEKEALSIVFGTERFHEYLYGHHFTVFNDHQPLKSIFSKSITQCPPRIQRFFMKLQKYDFNLEYSPSKTMVVSDALSRAYLNNQSTEIDQPDLIHCIQFTFDNLPISDARLTKFQKETASDTTLQQLKEYTLKGWPQQRDISQTVKPYYNIRDEIVYNNGLLLKGQRIIIPTSLRSTMKAIIHQGHTGIESCKNRARMSVYWPGINAQIEDLVSNCSLCLTYRNKQQKETLIQPTVPNAPWTKVASDLFSLYGHDYVIVTDYFSKYIEIERLTDKSSATVVNKIKKIFTRHGIPKELCSDNGPEYTAACFKQFVQEWDFKHTTSSPHFSQSNGFVERAIQTVKKSLKKAHDGNKDPYLALLVLNTTPGNDNKSPAARLFGRQPRSTLPSLIQPAFPPPPPPKDTRAKTKERYDQHAKDLPDIQPETVVRIRAKEDEKWNQLGKVVEKCAEPRSYRVLNDKGNIVRRNRRHLIPCKDRFQIRNDFDYDDLEVTTRPSSPEPPNEIVTRSGRVVRKPSRYS</sequence>
<keyword evidence="3" id="KW-0548">Nucleotidyltransferase</keyword>
<dbReference type="OrthoDB" id="5982114at2759"/>
<keyword evidence="2" id="KW-0808">Transferase</keyword>
<dbReference type="FunFam" id="3.30.70.270:FF:000100">
    <property type="entry name" value="Uncharacterized protein"/>
    <property type="match status" value="1"/>
</dbReference>
<dbReference type="Pfam" id="PF17921">
    <property type="entry name" value="Integrase_H2C2"/>
    <property type="match status" value="1"/>
</dbReference>
<dbReference type="SUPFAM" id="SSF56672">
    <property type="entry name" value="DNA/RNA polymerases"/>
    <property type="match status" value="1"/>
</dbReference>
<dbReference type="InterPro" id="IPR041373">
    <property type="entry name" value="RT_RNaseH"/>
</dbReference>
<dbReference type="InterPro" id="IPR043128">
    <property type="entry name" value="Rev_trsase/Diguanyl_cyclase"/>
</dbReference>
<evidence type="ECO:0000313" key="9">
    <source>
        <dbReference type="EMBL" id="CAB4012880.1"/>
    </source>
</evidence>
<keyword evidence="4" id="KW-0540">Nuclease</keyword>
<dbReference type="FunFam" id="3.30.420.10:FF:000063">
    <property type="entry name" value="Retrovirus-related Pol polyprotein from transposon 297-like Protein"/>
    <property type="match status" value="1"/>
</dbReference>
<dbReference type="Pfam" id="PF00078">
    <property type="entry name" value="RVT_1"/>
    <property type="match status" value="1"/>
</dbReference>
<dbReference type="Gene3D" id="3.10.10.10">
    <property type="entry name" value="HIV Type 1 Reverse Transcriptase, subunit A, domain 1"/>
    <property type="match status" value="1"/>
</dbReference>
<gene>
    <name evidence="9" type="ORF">PACLA_8A050365</name>
</gene>
<evidence type="ECO:0000256" key="3">
    <source>
        <dbReference type="ARBA" id="ARBA00022695"/>
    </source>
</evidence>
<dbReference type="GO" id="GO:0003676">
    <property type="term" value="F:nucleic acid binding"/>
    <property type="evidence" value="ECO:0007669"/>
    <property type="project" value="InterPro"/>
</dbReference>
<dbReference type="InterPro" id="IPR001584">
    <property type="entry name" value="Integrase_cat-core"/>
</dbReference>
<dbReference type="FunFam" id="3.30.70.270:FF:000026">
    <property type="entry name" value="Transposon Ty3-G Gag-Pol polyprotein"/>
    <property type="match status" value="1"/>
</dbReference>
<dbReference type="Pfam" id="PF17917">
    <property type="entry name" value="RT_RNaseH"/>
    <property type="match status" value="1"/>
</dbReference>
<keyword evidence="7" id="KW-0695">RNA-directed DNA polymerase</keyword>
<feature type="region of interest" description="Disordered" evidence="8">
    <location>
        <begin position="173"/>
        <end position="202"/>
    </location>
</feature>
<dbReference type="Proteomes" id="UP001152795">
    <property type="component" value="Unassembled WGS sequence"/>
</dbReference>
<proteinExistence type="predicted"/>
<dbReference type="Gene3D" id="3.10.20.370">
    <property type="match status" value="1"/>
</dbReference>
<dbReference type="PANTHER" id="PTHR37984">
    <property type="entry name" value="PROTEIN CBG26694"/>
    <property type="match status" value="1"/>
</dbReference>
<dbReference type="Pfam" id="PF00665">
    <property type="entry name" value="rve"/>
    <property type="match status" value="1"/>
</dbReference>
<dbReference type="PROSITE" id="PS50878">
    <property type="entry name" value="RT_POL"/>
    <property type="match status" value="1"/>
</dbReference>
<evidence type="ECO:0000313" key="10">
    <source>
        <dbReference type="Proteomes" id="UP001152795"/>
    </source>
</evidence>
<dbReference type="InterPro" id="IPR043502">
    <property type="entry name" value="DNA/RNA_pol_sf"/>
</dbReference>
<protein>
    <recommendedName>
        <fullName evidence="1">RNA-directed DNA polymerase</fullName>
        <ecNumber evidence="1">2.7.7.49</ecNumber>
    </recommendedName>
</protein>
<evidence type="ECO:0000256" key="2">
    <source>
        <dbReference type="ARBA" id="ARBA00022679"/>
    </source>
</evidence>
<comment type="caution">
    <text evidence="9">The sequence shown here is derived from an EMBL/GenBank/DDBJ whole genome shotgun (WGS) entry which is preliminary data.</text>
</comment>
<evidence type="ECO:0000256" key="8">
    <source>
        <dbReference type="SAM" id="MobiDB-lite"/>
    </source>
</evidence>
<evidence type="ECO:0000256" key="4">
    <source>
        <dbReference type="ARBA" id="ARBA00022722"/>
    </source>
</evidence>
<dbReference type="SUPFAM" id="SSF50630">
    <property type="entry name" value="Acid proteases"/>
    <property type="match status" value="1"/>
</dbReference>
<dbReference type="EC" id="2.7.7.49" evidence="1"/>
<dbReference type="FunFam" id="1.10.340.70:FF:000003">
    <property type="entry name" value="Protein CBG25708"/>
    <property type="match status" value="1"/>
</dbReference>
<dbReference type="EMBL" id="CACRXK020007670">
    <property type="protein sequence ID" value="CAB4012880.1"/>
    <property type="molecule type" value="Genomic_DNA"/>
</dbReference>
<keyword evidence="5" id="KW-0255">Endonuclease</keyword>
<dbReference type="Gene3D" id="3.30.420.10">
    <property type="entry name" value="Ribonuclease H-like superfamily/Ribonuclease H"/>
    <property type="match status" value="1"/>
</dbReference>
<dbReference type="Pfam" id="PF13975">
    <property type="entry name" value="gag-asp_proteas"/>
    <property type="match status" value="1"/>
</dbReference>
<name>A0A7D9ITJ0_PARCT</name>
<dbReference type="Gene3D" id="2.40.70.10">
    <property type="entry name" value="Acid Proteases"/>
    <property type="match status" value="1"/>
</dbReference>
<dbReference type="PROSITE" id="PS50994">
    <property type="entry name" value="INTEGRASE"/>
    <property type="match status" value="1"/>
</dbReference>
<dbReference type="GO" id="GO:0003964">
    <property type="term" value="F:RNA-directed DNA polymerase activity"/>
    <property type="evidence" value="ECO:0007669"/>
    <property type="project" value="UniProtKB-KW"/>
</dbReference>
<dbReference type="Gene3D" id="1.10.340.70">
    <property type="match status" value="1"/>
</dbReference>
<evidence type="ECO:0000256" key="1">
    <source>
        <dbReference type="ARBA" id="ARBA00012493"/>
    </source>
</evidence>
<feature type="compositionally biased region" description="Basic residues" evidence="8">
    <location>
        <begin position="1302"/>
        <end position="1311"/>
    </location>
</feature>
<dbReference type="CDD" id="cd09274">
    <property type="entry name" value="RNase_HI_RT_Ty3"/>
    <property type="match status" value="1"/>
</dbReference>
<dbReference type="GO" id="GO:0015074">
    <property type="term" value="P:DNA integration"/>
    <property type="evidence" value="ECO:0007669"/>
    <property type="project" value="InterPro"/>
</dbReference>
<feature type="compositionally biased region" description="Basic and acidic residues" evidence="8">
    <location>
        <begin position="173"/>
        <end position="183"/>
    </location>
</feature>